<dbReference type="EMBL" id="JANLCJ010000003">
    <property type="protein sequence ID" value="MCS5734176.1"/>
    <property type="molecule type" value="Genomic_DNA"/>
</dbReference>
<feature type="signal peptide" evidence="2">
    <location>
        <begin position="1"/>
        <end position="22"/>
    </location>
</feature>
<protein>
    <submittedName>
        <fullName evidence="4">M23 family metallopeptidase</fullName>
    </submittedName>
</protein>
<evidence type="ECO:0000313" key="5">
    <source>
        <dbReference type="Proteomes" id="UP001165586"/>
    </source>
</evidence>
<organism evidence="4 5">
    <name type="scientific">Herbiconiux daphne</name>
    <dbReference type="NCBI Taxonomy" id="2970914"/>
    <lineage>
        <taxon>Bacteria</taxon>
        <taxon>Bacillati</taxon>
        <taxon>Actinomycetota</taxon>
        <taxon>Actinomycetes</taxon>
        <taxon>Micrococcales</taxon>
        <taxon>Microbacteriaceae</taxon>
        <taxon>Herbiconiux</taxon>
    </lineage>
</organism>
<evidence type="ECO:0000313" key="4">
    <source>
        <dbReference type="EMBL" id="MCS5734176.1"/>
    </source>
</evidence>
<dbReference type="Proteomes" id="UP001165586">
    <property type="component" value="Unassembled WGS sequence"/>
</dbReference>
<dbReference type="PANTHER" id="PTHR21666">
    <property type="entry name" value="PEPTIDASE-RELATED"/>
    <property type="match status" value="1"/>
</dbReference>
<dbReference type="InterPro" id="IPR016047">
    <property type="entry name" value="M23ase_b-sheet_dom"/>
</dbReference>
<feature type="region of interest" description="Disordered" evidence="1">
    <location>
        <begin position="27"/>
        <end position="46"/>
    </location>
</feature>
<dbReference type="Pfam" id="PF01551">
    <property type="entry name" value="Peptidase_M23"/>
    <property type="match status" value="1"/>
</dbReference>
<feature type="domain" description="M23ase beta-sheet core" evidence="3">
    <location>
        <begin position="274"/>
        <end position="368"/>
    </location>
</feature>
<sequence length="420" mass="44038">MAIAPRRVLAAITLLVVGGLVASCTGATPASSPSSSASVSSTVEPNDGATVDEFSPLVVSTVVGDPIPVRGTDDLYHVVYELEVLNASPRPARIDSVVSSAGGDEIASLRGDEVVARTIPIGDYPFPPEAVSQIPAGTTAVILMDTTFASLADVPEQIEQTISATFGDVREGQANYAHLFPTEAVARAVTPVGSGHPVVVGPPLEGSDWVAVNACCTLSPHRGSMIPIGGRINASERYAIDWSRFDLTRPLVENGAQSTFSGDPTDNADYFTYDQPVLAVGDGEVAAVVDDLPDAEPHVLQEDLPLNDYGGNHVVLKLSEGVYAFYAHLKPGSTTVEVGDRVELGDEIARTGNSGNTTESHLHFHVMDGVAPLTSTNLPFEISSFEMIGTGSDDGSEFIRDEGARESELPLILSAIGFPE</sequence>
<keyword evidence="5" id="KW-1185">Reference proteome</keyword>
<comment type="caution">
    <text evidence="4">The sequence shown here is derived from an EMBL/GenBank/DDBJ whole genome shotgun (WGS) entry which is preliminary data.</text>
</comment>
<name>A0ABT2H2K1_9MICO</name>
<evidence type="ECO:0000259" key="3">
    <source>
        <dbReference type="Pfam" id="PF01551"/>
    </source>
</evidence>
<gene>
    <name evidence="4" type="ORF">N1032_10540</name>
</gene>
<feature type="chain" id="PRO_5046310719" evidence="2">
    <location>
        <begin position="23"/>
        <end position="420"/>
    </location>
</feature>
<dbReference type="PROSITE" id="PS51257">
    <property type="entry name" value="PROKAR_LIPOPROTEIN"/>
    <property type="match status" value="1"/>
</dbReference>
<accession>A0ABT2H2K1</accession>
<proteinExistence type="predicted"/>
<dbReference type="InterPro" id="IPR011055">
    <property type="entry name" value="Dup_hybrid_motif"/>
</dbReference>
<dbReference type="PANTHER" id="PTHR21666:SF270">
    <property type="entry name" value="MUREIN HYDROLASE ACTIVATOR ENVC"/>
    <property type="match status" value="1"/>
</dbReference>
<dbReference type="CDD" id="cd12797">
    <property type="entry name" value="M23_peptidase"/>
    <property type="match status" value="1"/>
</dbReference>
<evidence type="ECO:0000256" key="1">
    <source>
        <dbReference type="SAM" id="MobiDB-lite"/>
    </source>
</evidence>
<dbReference type="SUPFAM" id="SSF51261">
    <property type="entry name" value="Duplicated hybrid motif"/>
    <property type="match status" value="1"/>
</dbReference>
<reference evidence="4" key="1">
    <citation type="submission" date="2022-08" db="EMBL/GenBank/DDBJ databases">
        <authorList>
            <person name="Deng Y."/>
            <person name="Han X.-F."/>
            <person name="Zhang Y.-Q."/>
        </authorList>
    </citation>
    <scope>NUCLEOTIDE SEQUENCE</scope>
    <source>
        <strain evidence="4">CPCC 203386</strain>
    </source>
</reference>
<keyword evidence="2" id="KW-0732">Signal</keyword>
<evidence type="ECO:0000256" key="2">
    <source>
        <dbReference type="SAM" id="SignalP"/>
    </source>
</evidence>
<feature type="compositionally biased region" description="Low complexity" evidence="1">
    <location>
        <begin position="28"/>
        <end position="43"/>
    </location>
</feature>
<dbReference type="Gene3D" id="2.70.70.10">
    <property type="entry name" value="Glucose Permease (Domain IIA)"/>
    <property type="match status" value="1"/>
</dbReference>
<dbReference type="InterPro" id="IPR050570">
    <property type="entry name" value="Cell_wall_metabolism_enzyme"/>
</dbReference>